<feature type="compositionally biased region" description="Basic and acidic residues" evidence="5">
    <location>
        <begin position="325"/>
        <end position="342"/>
    </location>
</feature>
<dbReference type="SUPFAM" id="SSF47336">
    <property type="entry name" value="ACP-like"/>
    <property type="match status" value="1"/>
</dbReference>
<keyword evidence="1" id="KW-0596">Phosphopantetheine</keyword>
<reference evidence="8" key="1">
    <citation type="journal article" date="2019" name="Int. J. Syst. Evol. Microbiol.">
        <title>The Global Catalogue of Microorganisms (GCM) 10K type strain sequencing project: providing services to taxonomists for standard genome sequencing and annotation.</title>
        <authorList>
            <consortium name="The Broad Institute Genomics Platform"/>
            <consortium name="The Broad Institute Genome Sequencing Center for Infectious Disease"/>
            <person name="Wu L."/>
            <person name="Ma J."/>
        </authorList>
    </citation>
    <scope>NUCLEOTIDE SEQUENCE [LARGE SCALE GENOMIC DNA]</scope>
    <source>
        <strain evidence="8">JCM 9918</strain>
    </source>
</reference>
<evidence type="ECO:0000256" key="3">
    <source>
        <dbReference type="ARBA" id="ARBA00022679"/>
    </source>
</evidence>
<dbReference type="SMART" id="SM01294">
    <property type="entry name" value="PKS_PP_betabranch"/>
    <property type="match status" value="1"/>
</dbReference>
<protein>
    <submittedName>
        <fullName evidence="7">KR domain-containing protein</fullName>
    </submittedName>
</protein>
<dbReference type="Pfam" id="PF00550">
    <property type="entry name" value="PP-binding"/>
    <property type="match status" value="1"/>
</dbReference>
<keyword evidence="3" id="KW-0808">Transferase</keyword>
<evidence type="ECO:0000256" key="4">
    <source>
        <dbReference type="ARBA" id="ARBA00023268"/>
    </source>
</evidence>
<dbReference type="PROSITE" id="PS00012">
    <property type="entry name" value="PHOSPHOPANTETHEINE"/>
    <property type="match status" value="1"/>
</dbReference>
<dbReference type="InterPro" id="IPR020806">
    <property type="entry name" value="PKS_PP-bd"/>
</dbReference>
<keyword evidence="2" id="KW-0597">Phosphoprotein</keyword>
<dbReference type="Pfam" id="PF08659">
    <property type="entry name" value="KR"/>
    <property type="match status" value="1"/>
</dbReference>
<dbReference type="SMART" id="SM00823">
    <property type="entry name" value="PKS_PP"/>
    <property type="match status" value="1"/>
</dbReference>
<name>A0ABW1BL71_9ACTN</name>
<feature type="non-terminal residue" evidence="7">
    <location>
        <position position="1"/>
    </location>
</feature>
<dbReference type="InterPro" id="IPR009081">
    <property type="entry name" value="PP-bd_ACP"/>
</dbReference>
<evidence type="ECO:0000313" key="8">
    <source>
        <dbReference type="Proteomes" id="UP001596112"/>
    </source>
</evidence>
<keyword evidence="4" id="KW-0511">Multifunctional enzyme</keyword>
<comment type="caution">
    <text evidence="7">The sequence shown here is derived from an EMBL/GenBank/DDBJ whole genome shotgun (WGS) entry which is preliminary data.</text>
</comment>
<dbReference type="RefSeq" id="WP_380970077.1">
    <property type="nucleotide sequence ID" value="NZ_JBHSNZ010000073.1"/>
</dbReference>
<dbReference type="SUPFAM" id="SSF51735">
    <property type="entry name" value="NAD(P)-binding Rossmann-fold domains"/>
    <property type="match status" value="1"/>
</dbReference>
<proteinExistence type="predicted"/>
<keyword evidence="8" id="KW-1185">Reference proteome</keyword>
<sequence>RLATVLRPKADAVTHLHELTRHLDLSAFVVFSSVAGTFGSAGQANYGAANAYLDAFAAERHAAGLPAVSLAWGAWAPGAGMTADLSEADLRRMARGGMRPLSAESGLGLLDVAAFGVAAGQRALFLPVGLDLQTLRAHADAVPPLLRGLVRAPARKAAEAAAAAGAEQRDLGSRLAELAPADREQYLVDLVCAQAAATLGHASADEIEPDQAFKELGFDSLTAVELRNRLNAATRLRLPATLVFDHPTPTILAGLLLSEIAVPEPSGGPSGATAPAPGAAVTAAPLLLELDRLEAALAAAAVGGDDHAAITSRLLGLTAKWQDAARQDGARQDRAGKGDGAGHDNGTGSANSGAALADADDGELDSVATADELFDLIDKELGMS</sequence>
<gene>
    <name evidence="7" type="ORF">ACFQGO_38645</name>
</gene>
<feature type="region of interest" description="Disordered" evidence="5">
    <location>
        <begin position="325"/>
        <end position="360"/>
    </location>
</feature>
<evidence type="ECO:0000256" key="2">
    <source>
        <dbReference type="ARBA" id="ARBA00022553"/>
    </source>
</evidence>
<accession>A0ABW1BL71</accession>
<dbReference type="InterPro" id="IPR006162">
    <property type="entry name" value="Ppantetheine_attach_site"/>
</dbReference>
<dbReference type="PANTHER" id="PTHR43775">
    <property type="entry name" value="FATTY ACID SYNTHASE"/>
    <property type="match status" value="1"/>
</dbReference>
<dbReference type="EMBL" id="JBHSNZ010000073">
    <property type="protein sequence ID" value="MFC5813348.1"/>
    <property type="molecule type" value="Genomic_DNA"/>
</dbReference>
<dbReference type="InterPro" id="IPR013968">
    <property type="entry name" value="PKS_KR"/>
</dbReference>
<dbReference type="Gene3D" id="3.40.50.720">
    <property type="entry name" value="NAD(P)-binding Rossmann-like Domain"/>
    <property type="match status" value="1"/>
</dbReference>
<feature type="compositionally biased region" description="Low complexity" evidence="5">
    <location>
        <begin position="348"/>
        <end position="357"/>
    </location>
</feature>
<evidence type="ECO:0000256" key="1">
    <source>
        <dbReference type="ARBA" id="ARBA00022450"/>
    </source>
</evidence>
<organism evidence="7 8">
    <name type="scientific">Streptomyces heilongjiangensis</name>
    <dbReference type="NCBI Taxonomy" id="945052"/>
    <lineage>
        <taxon>Bacteria</taxon>
        <taxon>Bacillati</taxon>
        <taxon>Actinomycetota</taxon>
        <taxon>Actinomycetes</taxon>
        <taxon>Kitasatosporales</taxon>
        <taxon>Streptomycetaceae</taxon>
        <taxon>Streptomyces</taxon>
    </lineage>
</organism>
<evidence type="ECO:0000313" key="7">
    <source>
        <dbReference type="EMBL" id="MFC5813348.1"/>
    </source>
</evidence>
<dbReference type="InterPro" id="IPR036736">
    <property type="entry name" value="ACP-like_sf"/>
</dbReference>
<dbReference type="InterPro" id="IPR057326">
    <property type="entry name" value="KR_dom"/>
</dbReference>
<dbReference type="Proteomes" id="UP001596112">
    <property type="component" value="Unassembled WGS sequence"/>
</dbReference>
<dbReference type="SMART" id="SM00822">
    <property type="entry name" value="PKS_KR"/>
    <property type="match status" value="1"/>
</dbReference>
<dbReference type="InterPro" id="IPR036291">
    <property type="entry name" value="NAD(P)-bd_dom_sf"/>
</dbReference>
<dbReference type="Gene3D" id="1.10.1200.10">
    <property type="entry name" value="ACP-like"/>
    <property type="match status" value="1"/>
</dbReference>
<feature type="domain" description="Carrier" evidence="6">
    <location>
        <begin position="185"/>
        <end position="260"/>
    </location>
</feature>
<evidence type="ECO:0000259" key="6">
    <source>
        <dbReference type="PROSITE" id="PS50075"/>
    </source>
</evidence>
<dbReference type="InterPro" id="IPR050091">
    <property type="entry name" value="PKS_NRPS_Biosynth_Enz"/>
</dbReference>
<evidence type="ECO:0000256" key="5">
    <source>
        <dbReference type="SAM" id="MobiDB-lite"/>
    </source>
</evidence>
<dbReference type="PROSITE" id="PS50075">
    <property type="entry name" value="CARRIER"/>
    <property type="match status" value="1"/>
</dbReference>
<dbReference type="PANTHER" id="PTHR43775:SF51">
    <property type="entry name" value="INACTIVE PHENOLPHTHIOCEROL SYNTHESIS POLYKETIDE SYNTHASE TYPE I PKS1-RELATED"/>
    <property type="match status" value="1"/>
</dbReference>